<dbReference type="InParanoid" id="A0A061EJ07"/>
<name>A0A061EJ07_THECC</name>
<dbReference type="Proteomes" id="UP000026915">
    <property type="component" value="Chromosome 4"/>
</dbReference>
<protein>
    <submittedName>
        <fullName evidence="1">Uncharacterized protein</fullName>
    </submittedName>
</protein>
<proteinExistence type="predicted"/>
<sequence>MVSGNGPLNRLLLRSREVSSVRFPIKGVRKPSYPAPSRSTDIIRLVELSKGIVHKIPRNFAPVLSHGSAKKSQVLR</sequence>
<dbReference type="HOGENOM" id="CLU_2659490_0_0_1"/>
<dbReference type="AlphaFoldDB" id="A0A061EJ07"/>
<keyword evidence="2" id="KW-1185">Reference proteome</keyword>
<evidence type="ECO:0000313" key="1">
    <source>
        <dbReference type="EMBL" id="EOY04841.1"/>
    </source>
</evidence>
<evidence type="ECO:0000313" key="2">
    <source>
        <dbReference type="Proteomes" id="UP000026915"/>
    </source>
</evidence>
<accession>A0A061EJ07</accession>
<reference evidence="1 2" key="1">
    <citation type="journal article" date="2013" name="Genome Biol.">
        <title>The genome sequence of the most widely cultivated cacao type and its use to identify candidate genes regulating pod color.</title>
        <authorList>
            <person name="Motamayor J.C."/>
            <person name="Mockaitis K."/>
            <person name="Schmutz J."/>
            <person name="Haiminen N."/>
            <person name="Iii D.L."/>
            <person name="Cornejo O."/>
            <person name="Findley S.D."/>
            <person name="Zheng P."/>
            <person name="Utro F."/>
            <person name="Royaert S."/>
            <person name="Saski C."/>
            <person name="Jenkins J."/>
            <person name="Podicheti R."/>
            <person name="Zhao M."/>
            <person name="Scheffler B.E."/>
            <person name="Stack J.C."/>
            <person name="Feltus F.A."/>
            <person name="Mustiga G.M."/>
            <person name="Amores F."/>
            <person name="Phillips W."/>
            <person name="Marelli J.P."/>
            <person name="May G.D."/>
            <person name="Shapiro H."/>
            <person name="Ma J."/>
            <person name="Bustamante C.D."/>
            <person name="Schnell R.J."/>
            <person name="Main D."/>
            <person name="Gilbert D."/>
            <person name="Parida L."/>
            <person name="Kuhn D.N."/>
        </authorList>
    </citation>
    <scope>NUCLEOTIDE SEQUENCE [LARGE SCALE GENOMIC DNA]</scope>
    <source>
        <strain evidence="2">cv. Matina 1-6</strain>
    </source>
</reference>
<dbReference type="Gramene" id="EOY04841">
    <property type="protein sequence ID" value="EOY04841"/>
    <property type="gene ID" value="TCM_020012"/>
</dbReference>
<dbReference type="EMBL" id="CM001882">
    <property type="protein sequence ID" value="EOY04841.1"/>
    <property type="molecule type" value="Genomic_DNA"/>
</dbReference>
<gene>
    <name evidence="1" type="ORF">TCM_020012</name>
</gene>
<organism evidence="1 2">
    <name type="scientific">Theobroma cacao</name>
    <name type="common">Cacao</name>
    <name type="synonym">Cocoa</name>
    <dbReference type="NCBI Taxonomy" id="3641"/>
    <lineage>
        <taxon>Eukaryota</taxon>
        <taxon>Viridiplantae</taxon>
        <taxon>Streptophyta</taxon>
        <taxon>Embryophyta</taxon>
        <taxon>Tracheophyta</taxon>
        <taxon>Spermatophyta</taxon>
        <taxon>Magnoliopsida</taxon>
        <taxon>eudicotyledons</taxon>
        <taxon>Gunneridae</taxon>
        <taxon>Pentapetalae</taxon>
        <taxon>rosids</taxon>
        <taxon>malvids</taxon>
        <taxon>Malvales</taxon>
        <taxon>Malvaceae</taxon>
        <taxon>Byttnerioideae</taxon>
        <taxon>Theobroma</taxon>
    </lineage>
</organism>